<dbReference type="Proteomes" id="UP000011715">
    <property type="component" value="Unassembled WGS sequence"/>
</dbReference>
<accession>A0A0C4DQZ4</accession>
<evidence type="ECO:0000313" key="2">
    <source>
        <dbReference type="EnsemblFungi" id="MAPG_02293T0"/>
    </source>
</evidence>
<proteinExistence type="predicted"/>
<sequence length="148" mass="16180">MPNVHAVASPYMRKSQAAAMFLGDESHENQWEPMDEIARRQSPKGWISGVWNAYRTSAFRNLRQPGIDDLKIAFFLSHTALIQEKSPMSHMAICSRPWGGGPPLGIVADTMQDFRPGAGSGHQAASIHRPLSTARSVAAVFVVPVNTV</sequence>
<organism evidence="2 3">
    <name type="scientific">Magnaporthiopsis poae (strain ATCC 64411 / 73-15)</name>
    <name type="common">Kentucky bluegrass fungus</name>
    <name type="synonym">Magnaporthe poae</name>
    <dbReference type="NCBI Taxonomy" id="644358"/>
    <lineage>
        <taxon>Eukaryota</taxon>
        <taxon>Fungi</taxon>
        <taxon>Dikarya</taxon>
        <taxon>Ascomycota</taxon>
        <taxon>Pezizomycotina</taxon>
        <taxon>Sordariomycetes</taxon>
        <taxon>Sordariomycetidae</taxon>
        <taxon>Magnaporthales</taxon>
        <taxon>Magnaporthaceae</taxon>
        <taxon>Magnaporthiopsis</taxon>
    </lineage>
</organism>
<reference evidence="2" key="5">
    <citation type="submission" date="2015-06" db="UniProtKB">
        <authorList>
            <consortium name="EnsemblFungi"/>
        </authorList>
    </citation>
    <scope>IDENTIFICATION</scope>
    <source>
        <strain evidence="2">ATCC 64411</strain>
    </source>
</reference>
<dbReference type="EMBL" id="GL876967">
    <property type="protein sequence ID" value="KLU83228.1"/>
    <property type="molecule type" value="Genomic_DNA"/>
</dbReference>
<dbReference type="AlphaFoldDB" id="A0A0C4DQZ4"/>
<reference evidence="1" key="3">
    <citation type="submission" date="2011-03" db="EMBL/GenBank/DDBJ databases">
        <title>Annotation of Magnaporthe poae ATCC 64411.</title>
        <authorList>
            <person name="Ma L.-J."/>
            <person name="Dead R."/>
            <person name="Young S.K."/>
            <person name="Zeng Q."/>
            <person name="Gargeya S."/>
            <person name="Fitzgerald M."/>
            <person name="Haas B."/>
            <person name="Abouelleil A."/>
            <person name="Alvarado L."/>
            <person name="Arachchi H.M."/>
            <person name="Berlin A."/>
            <person name="Brown A."/>
            <person name="Chapman S.B."/>
            <person name="Chen Z."/>
            <person name="Dunbar C."/>
            <person name="Freedman E."/>
            <person name="Gearin G."/>
            <person name="Gellesch M."/>
            <person name="Goldberg J."/>
            <person name="Griggs A."/>
            <person name="Gujja S."/>
            <person name="Heiman D."/>
            <person name="Howarth C."/>
            <person name="Larson L."/>
            <person name="Lui A."/>
            <person name="MacDonald P.J.P."/>
            <person name="Mehta T."/>
            <person name="Montmayeur A."/>
            <person name="Murphy C."/>
            <person name="Neiman D."/>
            <person name="Pearson M."/>
            <person name="Priest M."/>
            <person name="Roberts A."/>
            <person name="Saif S."/>
            <person name="Shea T."/>
            <person name="Shenoy N."/>
            <person name="Sisk P."/>
            <person name="Stolte C."/>
            <person name="Sykes S."/>
            <person name="Yandava C."/>
            <person name="Wortman J."/>
            <person name="Nusbaum C."/>
            <person name="Birren B."/>
        </authorList>
    </citation>
    <scope>NUCLEOTIDE SEQUENCE</scope>
    <source>
        <strain evidence="1">ATCC 64411</strain>
    </source>
</reference>
<dbReference type="EnsemblFungi" id="MAPG_02293T0">
    <property type="protein sequence ID" value="MAPG_02293T0"/>
    <property type="gene ID" value="MAPG_02293"/>
</dbReference>
<evidence type="ECO:0000313" key="1">
    <source>
        <dbReference type="EMBL" id="KLU83228.1"/>
    </source>
</evidence>
<reference evidence="2" key="4">
    <citation type="journal article" date="2015" name="G3 (Bethesda)">
        <title>Genome sequences of three phytopathogenic species of the Magnaporthaceae family of fungi.</title>
        <authorList>
            <person name="Okagaki L.H."/>
            <person name="Nunes C.C."/>
            <person name="Sailsbery J."/>
            <person name="Clay B."/>
            <person name="Brown D."/>
            <person name="John T."/>
            <person name="Oh Y."/>
            <person name="Young N."/>
            <person name="Fitzgerald M."/>
            <person name="Haas B.J."/>
            <person name="Zeng Q."/>
            <person name="Young S."/>
            <person name="Adiconis X."/>
            <person name="Fan L."/>
            <person name="Levin J.Z."/>
            <person name="Mitchell T.K."/>
            <person name="Okubara P.A."/>
            <person name="Farman M.L."/>
            <person name="Kohn L.M."/>
            <person name="Birren B."/>
            <person name="Ma L.-J."/>
            <person name="Dean R.A."/>
        </authorList>
    </citation>
    <scope>NUCLEOTIDE SEQUENCE</scope>
    <source>
        <strain evidence="2">ATCC 64411 / 73-15</strain>
    </source>
</reference>
<evidence type="ECO:0000313" key="3">
    <source>
        <dbReference type="Proteomes" id="UP000011715"/>
    </source>
</evidence>
<reference evidence="1" key="1">
    <citation type="submission" date="2010-05" db="EMBL/GenBank/DDBJ databases">
        <title>The Genome Sequence of Magnaporthe poae strain ATCC 64411.</title>
        <authorList>
            <consortium name="The Broad Institute Genome Sequencing Platform"/>
            <consortium name="Broad Institute Genome Sequencing Center for Infectious Disease"/>
            <person name="Ma L.-J."/>
            <person name="Dead R."/>
            <person name="Young S."/>
            <person name="Zeng Q."/>
            <person name="Koehrsen M."/>
            <person name="Alvarado L."/>
            <person name="Berlin A."/>
            <person name="Chapman S.B."/>
            <person name="Chen Z."/>
            <person name="Freedman E."/>
            <person name="Gellesch M."/>
            <person name="Goldberg J."/>
            <person name="Griggs A."/>
            <person name="Gujja S."/>
            <person name="Heilman E.R."/>
            <person name="Heiman D."/>
            <person name="Hepburn T."/>
            <person name="Howarth C."/>
            <person name="Jen D."/>
            <person name="Larson L."/>
            <person name="Mehta T."/>
            <person name="Neiman D."/>
            <person name="Pearson M."/>
            <person name="Roberts A."/>
            <person name="Saif S."/>
            <person name="Shea T."/>
            <person name="Shenoy N."/>
            <person name="Sisk P."/>
            <person name="Stolte C."/>
            <person name="Sykes S."/>
            <person name="Walk T."/>
            <person name="White J."/>
            <person name="Yandava C."/>
            <person name="Haas B."/>
            <person name="Nusbaum C."/>
            <person name="Birren B."/>
        </authorList>
    </citation>
    <scope>NUCLEOTIDE SEQUENCE</scope>
    <source>
        <strain evidence="1">ATCC 64411</strain>
    </source>
</reference>
<protein>
    <submittedName>
        <fullName evidence="1 2">Uncharacterized protein</fullName>
    </submittedName>
</protein>
<dbReference type="VEuPathDB" id="FungiDB:MAPG_02293"/>
<dbReference type="EMBL" id="ADBL01000579">
    <property type="status" value="NOT_ANNOTATED_CDS"/>
    <property type="molecule type" value="Genomic_DNA"/>
</dbReference>
<reference evidence="3" key="2">
    <citation type="submission" date="2010-05" db="EMBL/GenBank/DDBJ databases">
        <title>The genome sequence of Magnaporthe poae strain ATCC 64411.</title>
        <authorList>
            <person name="Ma L.-J."/>
            <person name="Dead R."/>
            <person name="Young S."/>
            <person name="Zeng Q."/>
            <person name="Koehrsen M."/>
            <person name="Alvarado L."/>
            <person name="Berlin A."/>
            <person name="Chapman S.B."/>
            <person name="Chen Z."/>
            <person name="Freedman E."/>
            <person name="Gellesch M."/>
            <person name="Goldberg J."/>
            <person name="Griggs A."/>
            <person name="Gujja S."/>
            <person name="Heilman E.R."/>
            <person name="Heiman D."/>
            <person name="Hepburn T."/>
            <person name="Howarth C."/>
            <person name="Jen D."/>
            <person name="Larson L."/>
            <person name="Mehta T."/>
            <person name="Neiman D."/>
            <person name="Pearson M."/>
            <person name="Roberts A."/>
            <person name="Saif S."/>
            <person name="Shea T."/>
            <person name="Shenoy N."/>
            <person name="Sisk P."/>
            <person name="Stolte C."/>
            <person name="Sykes S."/>
            <person name="Walk T."/>
            <person name="White J."/>
            <person name="Yandava C."/>
            <person name="Haas B."/>
            <person name="Nusbaum C."/>
            <person name="Birren B."/>
        </authorList>
    </citation>
    <scope>NUCLEOTIDE SEQUENCE [LARGE SCALE GENOMIC DNA]</scope>
    <source>
        <strain evidence="3">ATCC 64411 / 73-15</strain>
    </source>
</reference>
<gene>
    <name evidence="1" type="ORF">MAPG_02293</name>
</gene>
<keyword evidence="3" id="KW-1185">Reference proteome</keyword>
<name>A0A0C4DQZ4_MAGP6</name>